<keyword evidence="2 3" id="KW-0456">Lyase</keyword>
<accession>A0ABU8KBA9</accession>
<dbReference type="EMBL" id="JAPYKO010000005">
    <property type="protein sequence ID" value="MEI9402503.1"/>
    <property type="molecule type" value="Genomic_DNA"/>
</dbReference>
<comment type="similarity">
    <text evidence="1 3">Belongs to the D-glutamate cyclase family.</text>
</comment>
<name>A0ABU8KBA9_9HYPH</name>
<evidence type="ECO:0000313" key="5">
    <source>
        <dbReference type="Proteomes" id="UP001366503"/>
    </source>
</evidence>
<comment type="caution">
    <text evidence="4">The sequence shown here is derived from an EMBL/GenBank/DDBJ whole genome shotgun (WGS) entry which is preliminary data.</text>
</comment>
<dbReference type="RefSeq" id="WP_337092868.1">
    <property type="nucleotide sequence ID" value="NZ_JAPYKO010000005.1"/>
</dbReference>
<reference evidence="4 5" key="1">
    <citation type="submission" date="2022-12" db="EMBL/GenBank/DDBJ databases">
        <authorList>
            <person name="Muema E."/>
        </authorList>
    </citation>
    <scope>NUCLEOTIDE SEQUENCE [LARGE SCALE GENOMIC DNA]</scope>
    <source>
        <strain evidence="5">1330</strain>
    </source>
</reference>
<sequence>MVSSPGPRSQLNPAVAARLSMRSGEYKGPTGLLARGYVQANVVIVPKEYAGDFLRFCHLNPKPCPLLAVGAPGDPTLPSLGDDIDIRSDLPAYRVLENGREVGIVHDISDRWSDDLVTIAIGCSFSFEEALENAGLGVRHNELGLVNPMYTTNIVAKPAGPFRGNYVVSMRPFTPANTIRAIQVTSRFPGVHGAPLHFGDPTQIGIKDLDVVEFGGNRVPIHDGEVPVFWACGVTSQLAVEGAKLPFCITHKPAHMLIADVRNAEIAVL</sequence>
<dbReference type="PANTHER" id="PTHR32022:SF10">
    <property type="entry name" value="D-GLUTAMATE CYCLASE, MITOCHONDRIAL"/>
    <property type="match status" value="1"/>
</dbReference>
<dbReference type="EC" id="4.2.1.-" evidence="3"/>
<dbReference type="Gene3D" id="3.40.1640.10">
    <property type="entry name" value="PSTPO5379-like"/>
    <property type="match status" value="1"/>
</dbReference>
<dbReference type="SUPFAM" id="SSF160920">
    <property type="entry name" value="PSTPO5379-like"/>
    <property type="match status" value="1"/>
</dbReference>
<dbReference type="PIRSF" id="PIRSF029755">
    <property type="entry name" value="UCP029755"/>
    <property type="match status" value="1"/>
</dbReference>
<gene>
    <name evidence="4" type="ORF">O7A05_10075</name>
</gene>
<dbReference type="InterPro" id="IPR038021">
    <property type="entry name" value="Putative_hydro-lyase"/>
</dbReference>
<evidence type="ECO:0000256" key="3">
    <source>
        <dbReference type="HAMAP-Rule" id="MF_01830"/>
    </source>
</evidence>
<keyword evidence="5" id="KW-1185">Reference proteome</keyword>
<dbReference type="Gene3D" id="3.30.2040.10">
    <property type="entry name" value="PSTPO5379-like domain"/>
    <property type="match status" value="1"/>
</dbReference>
<dbReference type="Pfam" id="PF07286">
    <property type="entry name" value="D-Glu_cyclase"/>
    <property type="match status" value="1"/>
</dbReference>
<evidence type="ECO:0000313" key="4">
    <source>
        <dbReference type="EMBL" id="MEI9402503.1"/>
    </source>
</evidence>
<dbReference type="Proteomes" id="UP001366503">
    <property type="component" value="Unassembled WGS sequence"/>
</dbReference>
<evidence type="ECO:0000256" key="1">
    <source>
        <dbReference type="ARBA" id="ARBA00007896"/>
    </source>
</evidence>
<dbReference type="InterPro" id="IPR016938">
    <property type="entry name" value="UPF0317"/>
</dbReference>
<dbReference type="NCBIfam" id="NF003969">
    <property type="entry name" value="PRK05463.1"/>
    <property type="match status" value="1"/>
</dbReference>
<dbReference type="InterPro" id="IPR009906">
    <property type="entry name" value="D-Glu_cyclase"/>
</dbReference>
<dbReference type="HAMAP" id="MF_01830">
    <property type="entry name" value="Hydro_lyase"/>
    <property type="match status" value="1"/>
</dbReference>
<evidence type="ECO:0000256" key="2">
    <source>
        <dbReference type="ARBA" id="ARBA00023239"/>
    </source>
</evidence>
<dbReference type="PANTHER" id="PTHR32022">
    <property type="entry name" value="D-GLUTAMATE CYCLASE, MITOCHONDRIAL"/>
    <property type="match status" value="1"/>
</dbReference>
<proteinExistence type="inferred from homology"/>
<organism evidence="4 5">
    <name type="scientific">Mesorhizobium argentiipisi</name>
    <dbReference type="NCBI Taxonomy" id="3015175"/>
    <lineage>
        <taxon>Bacteria</taxon>
        <taxon>Pseudomonadati</taxon>
        <taxon>Pseudomonadota</taxon>
        <taxon>Alphaproteobacteria</taxon>
        <taxon>Hyphomicrobiales</taxon>
        <taxon>Phyllobacteriaceae</taxon>
        <taxon>Mesorhizobium</taxon>
    </lineage>
</organism>
<protein>
    <recommendedName>
        <fullName evidence="3">Putative hydro-lyase O7A05_10075</fullName>
        <ecNumber evidence="3">4.2.1.-</ecNumber>
    </recommendedName>
</protein>